<evidence type="ECO:0000256" key="1">
    <source>
        <dbReference type="ARBA" id="ARBA00004370"/>
    </source>
</evidence>
<dbReference type="CDD" id="cd07061">
    <property type="entry name" value="HP_HAP_like"/>
    <property type="match status" value="1"/>
</dbReference>
<proteinExistence type="inferred from homology"/>
<keyword evidence="8 14" id="KW-0472">Membrane</keyword>
<dbReference type="InterPro" id="IPR029033">
    <property type="entry name" value="His_PPase_superfam"/>
</dbReference>
<dbReference type="EC" id="3.1.3.80" evidence="3"/>
<sequence>MITLSIRYVNNHLLRALVPLVLIVIGSSLFLMDNLNTSRVSQVSQKLKYERMFATKTKYWDQRNANKDDVLSTFPAIANLTYRVPLRSELILIQTQIVARHGIRYPTGENIREMELLLRRLKPFENLLPTWMQNFTLPYNLSVEGELAEAGERELRDLGARSLARNGHERPQMYSKKKYRVAHTYVTRTRDSAIAFASSFFANAEVVKYIEYPQNKDVLLRFFDQCARYQREVKTNQTAQEQRYMYQRSSVMTNNAQWVKRALGLKNEKVVFSAEDVKSVQSACAFDIALYHHEHHWCALLSETLVHSLDYLDDIEQFYWIGGGYKINYEMSAVLLREIFATMEVKVRGDSAFLGSFFFAHAETTLPLMTLLGYGDRSLLLSNATDVEIASRGFRTSILSPFAANLEFRLFKTKSTSEFFVQILVNEKEIPIPGCGRVFCKLSKLQHLWRYYLKTYDFRADCLLSTKLHSNSEYVNDFCYIFQFDFVSLATTVDNSIS</sequence>
<evidence type="ECO:0000256" key="7">
    <source>
        <dbReference type="ARBA" id="ARBA00022801"/>
    </source>
</evidence>
<comment type="catalytic activity">
    <reaction evidence="11">
        <text>1D-myo-inositol 1,2,4,5,6-pentakisphosphate + H2O = 1D-myo-inositol 1,2,5,6-tetrakisphosphate + phosphate</text>
        <dbReference type="Rhea" id="RHEA:77115"/>
        <dbReference type="ChEBI" id="CHEBI:15377"/>
        <dbReference type="ChEBI" id="CHEBI:43474"/>
        <dbReference type="ChEBI" id="CHEBI:57798"/>
        <dbReference type="ChEBI" id="CHEBI:195535"/>
        <dbReference type="EC" id="3.1.3.62"/>
    </reaction>
    <physiologicalReaction direction="left-to-right" evidence="11">
        <dbReference type="Rhea" id="RHEA:77116"/>
    </physiologicalReaction>
</comment>
<accession>A0ABN8BSN5</accession>
<gene>
    <name evidence="15" type="ORF">PFR001_LOCUS561</name>
</gene>
<evidence type="ECO:0000256" key="12">
    <source>
        <dbReference type="ARBA" id="ARBA00043691"/>
    </source>
</evidence>
<dbReference type="PANTHER" id="PTHR20963:SF8">
    <property type="entry name" value="MULTIPLE INOSITOL POLYPHOSPHATE PHOSPHATASE 1"/>
    <property type="match status" value="1"/>
</dbReference>
<evidence type="ECO:0000313" key="15">
    <source>
        <dbReference type="EMBL" id="CAH0484822.1"/>
    </source>
</evidence>
<reference evidence="15 16" key="1">
    <citation type="submission" date="2021-11" db="EMBL/GenBank/DDBJ databases">
        <authorList>
            <person name="Islam A."/>
            <person name="Islam S."/>
            <person name="Flora M.S."/>
            <person name="Rahman M."/>
            <person name="Ziaur R.M."/>
            <person name="Epstein J.H."/>
            <person name="Hassan M."/>
            <person name="Klassen M."/>
            <person name="Woodard K."/>
            <person name="Webb A."/>
            <person name="Webby R.J."/>
            <person name="El Zowalaty M.E."/>
        </authorList>
    </citation>
    <scope>NUCLEOTIDE SEQUENCE [LARGE SCALE GENOMIC DNA]</scope>
    <source>
        <strain evidence="15">Pf1</strain>
    </source>
</reference>
<feature type="transmembrane region" description="Helical" evidence="14">
    <location>
        <begin position="12"/>
        <end position="32"/>
    </location>
</feature>
<dbReference type="Gene3D" id="3.40.50.1240">
    <property type="entry name" value="Phosphoglycerate mutase-like"/>
    <property type="match status" value="1"/>
</dbReference>
<protein>
    <recommendedName>
        <fullName evidence="5">Multiple inositol polyphosphate phosphatase 1</fullName>
        <ecNumber evidence="4">3.1.3.62</ecNumber>
        <ecNumber evidence="3">3.1.3.80</ecNumber>
    </recommendedName>
    <alternativeName>
        <fullName evidence="9">2,3-bisphosphoglycerate 3-phosphatase</fullName>
    </alternativeName>
</protein>
<dbReference type="Proteomes" id="UP001157938">
    <property type="component" value="Unassembled WGS sequence"/>
</dbReference>
<keyword evidence="16" id="KW-1185">Reference proteome</keyword>
<evidence type="ECO:0000256" key="6">
    <source>
        <dbReference type="ARBA" id="ARBA00022729"/>
    </source>
</evidence>
<dbReference type="EMBL" id="CAKLBC010000105">
    <property type="protein sequence ID" value="CAH0484822.1"/>
    <property type="molecule type" value="Genomic_DNA"/>
</dbReference>
<dbReference type="PANTHER" id="PTHR20963">
    <property type="entry name" value="MULTIPLE INOSITOL POLYPHOSPHATE PHOSPHATASE-RELATED"/>
    <property type="match status" value="1"/>
</dbReference>
<evidence type="ECO:0000256" key="2">
    <source>
        <dbReference type="ARBA" id="ARBA00008422"/>
    </source>
</evidence>
<comment type="subcellular location">
    <subcellularLocation>
        <location evidence="1">Membrane</location>
    </subcellularLocation>
</comment>
<comment type="catalytic activity">
    <reaction evidence="12">
        <text>1D-myo-inositol hexakisphosphate + H2O = 1D-myo-inositol 1,2,4,5,6-pentakisphosphate + phosphate</text>
        <dbReference type="Rhea" id="RHEA:16989"/>
        <dbReference type="ChEBI" id="CHEBI:15377"/>
        <dbReference type="ChEBI" id="CHEBI:43474"/>
        <dbReference type="ChEBI" id="CHEBI:57798"/>
        <dbReference type="ChEBI" id="CHEBI:58130"/>
        <dbReference type="EC" id="3.1.3.62"/>
    </reaction>
    <physiologicalReaction direction="left-to-right" evidence="12">
        <dbReference type="Rhea" id="RHEA:16990"/>
    </physiologicalReaction>
</comment>
<dbReference type="Pfam" id="PF00328">
    <property type="entry name" value="His_Phos_2"/>
    <property type="match status" value="1"/>
</dbReference>
<dbReference type="SUPFAM" id="SSF53254">
    <property type="entry name" value="Phosphoglycerate mutase-like"/>
    <property type="match status" value="1"/>
</dbReference>
<organism evidence="15 16">
    <name type="scientific">Peronospora farinosa</name>
    <dbReference type="NCBI Taxonomy" id="134698"/>
    <lineage>
        <taxon>Eukaryota</taxon>
        <taxon>Sar</taxon>
        <taxon>Stramenopiles</taxon>
        <taxon>Oomycota</taxon>
        <taxon>Peronosporomycetes</taxon>
        <taxon>Peronosporales</taxon>
        <taxon>Peronosporaceae</taxon>
        <taxon>Peronospora</taxon>
    </lineage>
</organism>
<name>A0ABN8BSN5_9STRA</name>
<keyword evidence="14" id="KW-1133">Transmembrane helix</keyword>
<evidence type="ECO:0000256" key="9">
    <source>
        <dbReference type="ARBA" id="ARBA00031642"/>
    </source>
</evidence>
<evidence type="ECO:0000256" key="11">
    <source>
        <dbReference type="ARBA" id="ARBA00043671"/>
    </source>
</evidence>
<evidence type="ECO:0000256" key="13">
    <source>
        <dbReference type="ARBA" id="ARBA00043832"/>
    </source>
</evidence>
<keyword evidence="6" id="KW-0732">Signal</keyword>
<evidence type="ECO:0000256" key="4">
    <source>
        <dbReference type="ARBA" id="ARBA00013040"/>
    </source>
</evidence>
<keyword evidence="14" id="KW-0812">Transmembrane</keyword>
<comment type="catalytic activity">
    <reaction evidence="13">
        <text>(2R)-2,3-bisphosphoglycerate + H2O = (2R)-2-phosphoglycerate + phosphate</text>
        <dbReference type="Rhea" id="RHEA:27381"/>
        <dbReference type="ChEBI" id="CHEBI:15377"/>
        <dbReference type="ChEBI" id="CHEBI:43474"/>
        <dbReference type="ChEBI" id="CHEBI:58248"/>
        <dbReference type="ChEBI" id="CHEBI:58289"/>
        <dbReference type="EC" id="3.1.3.80"/>
    </reaction>
    <physiologicalReaction direction="left-to-right" evidence="13">
        <dbReference type="Rhea" id="RHEA:27382"/>
    </physiologicalReaction>
</comment>
<evidence type="ECO:0000256" key="10">
    <source>
        <dbReference type="ARBA" id="ARBA00043668"/>
    </source>
</evidence>
<evidence type="ECO:0000256" key="8">
    <source>
        <dbReference type="ARBA" id="ARBA00023136"/>
    </source>
</evidence>
<comment type="caution">
    <text evidence="15">The sequence shown here is derived from an EMBL/GenBank/DDBJ whole genome shotgun (WGS) entry which is preliminary data.</text>
</comment>
<evidence type="ECO:0000256" key="3">
    <source>
        <dbReference type="ARBA" id="ARBA00012976"/>
    </source>
</evidence>
<comment type="catalytic activity">
    <reaction evidence="10">
        <text>1D-myo-inositol 1,2,5,6-tetrakisphosphate + H2O = 1D-myo-inositol 1,2,6-trisphosphate + phosphate</text>
        <dbReference type="Rhea" id="RHEA:77119"/>
        <dbReference type="ChEBI" id="CHEBI:15377"/>
        <dbReference type="ChEBI" id="CHEBI:43474"/>
        <dbReference type="ChEBI" id="CHEBI:195535"/>
        <dbReference type="ChEBI" id="CHEBI:195537"/>
        <dbReference type="EC" id="3.1.3.62"/>
    </reaction>
    <physiologicalReaction direction="left-to-right" evidence="10">
        <dbReference type="Rhea" id="RHEA:77120"/>
    </physiologicalReaction>
</comment>
<keyword evidence="7" id="KW-0378">Hydrolase</keyword>
<comment type="similarity">
    <text evidence="2">Belongs to the histidine acid phosphatase family. MINPP1 subfamily.</text>
</comment>
<evidence type="ECO:0000256" key="14">
    <source>
        <dbReference type="SAM" id="Phobius"/>
    </source>
</evidence>
<evidence type="ECO:0000256" key="5">
    <source>
        <dbReference type="ARBA" id="ARBA00018097"/>
    </source>
</evidence>
<dbReference type="EC" id="3.1.3.62" evidence="4"/>
<dbReference type="InterPro" id="IPR000560">
    <property type="entry name" value="His_Pase_clade-2"/>
</dbReference>
<evidence type="ECO:0000313" key="16">
    <source>
        <dbReference type="Proteomes" id="UP001157938"/>
    </source>
</evidence>